<dbReference type="AlphaFoldDB" id="A0A849VGI0"/>
<comment type="caution">
    <text evidence="1">The sequence shown here is derived from an EMBL/GenBank/DDBJ whole genome shotgun (WGS) entry which is preliminary data.</text>
</comment>
<name>A0A849VGI0_9GAMM</name>
<dbReference type="Proteomes" id="UP000586305">
    <property type="component" value="Unassembled WGS sequence"/>
</dbReference>
<dbReference type="RefSeq" id="WP_171627891.1">
    <property type="nucleotide sequence ID" value="NZ_JABBPG010000012.1"/>
</dbReference>
<protein>
    <submittedName>
        <fullName evidence="1">Uncharacterized protein</fullName>
    </submittedName>
</protein>
<organism evidence="1 2">
    <name type="scientific">Pseudoalteromonas caenipelagi</name>
    <dbReference type="NCBI Taxonomy" id="2726988"/>
    <lineage>
        <taxon>Bacteria</taxon>
        <taxon>Pseudomonadati</taxon>
        <taxon>Pseudomonadota</taxon>
        <taxon>Gammaproteobacteria</taxon>
        <taxon>Alteromonadales</taxon>
        <taxon>Pseudoalteromonadaceae</taxon>
        <taxon>Pseudoalteromonas</taxon>
    </lineage>
</organism>
<reference evidence="1 2" key="1">
    <citation type="submission" date="2020-04" db="EMBL/GenBank/DDBJ databases">
        <title>Pseudoalteromonas caenipelagi sp. nov., isolated from a tidal flat.</title>
        <authorList>
            <person name="Park S."/>
            <person name="Yoon J.-H."/>
        </authorList>
    </citation>
    <scope>NUCLEOTIDE SEQUENCE [LARGE SCALE GENOMIC DNA]</scope>
    <source>
        <strain evidence="1 2">JBTF-M23</strain>
    </source>
</reference>
<evidence type="ECO:0000313" key="2">
    <source>
        <dbReference type="Proteomes" id="UP000586305"/>
    </source>
</evidence>
<keyword evidence="2" id="KW-1185">Reference proteome</keyword>
<evidence type="ECO:0000313" key="1">
    <source>
        <dbReference type="EMBL" id="NOU52839.1"/>
    </source>
</evidence>
<proteinExistence type="predicted"/>
<dbReference type="EMBL" id="JABBPG010000012">
    <property type="protein sequence ID" value="NOU52839.1"/>
    <property type="molecule type" value="Genomic_DNA"/>
</dbReference>
<accession>A0A849VGI0</accession>
<sequence length="291" mass="32648">MFKRLWLGLKVIFGGTLPHSDSEKLYLPNKKYYLFNETGNILICTTEKSVTGFEEDIRSAFNNVTVFFAAMTKALSQTINPVTNKPFSTYNYQAIKNVFASSGLFVETSKEVGVFRSPHIGEKLGQNFVEHILNREFDRRTLSFTRGMFSGMRKQHEVADGAELDPDSNKMCRGGQVFFVCELLCGVPTTSVVLVTIEPKSGVANTQDSTVKAKSDGADIDILDIGSTQQSRRKEKGIVRDWAYKKRTYLFISPQFIMQSAGNLNPDNYSSYEELVDAISDDLLKKLNPLV</sequence>
<gene>
    <name evidence="1" type="ORF">HG263_20225</name>
</gene>